<feature type="binding site" evidence="4">
    <location>
        <position position="245"/>
    </location>
    <ligand>
        <name>CoA</name>
        <dbReference type="ChEBI" id="CHEBI:57287"/>
    </ligand>
</feature>
<comment type="similarity">
    <text evidence="1 5">Belongs to the thiolase-like superfamily. HMG-CoA synthase family.</text>
</comment>
<dbReference type="Gene3D" id="3.40.47.10">
    <property type="match status" value="1"/>
</dbReference>
<evidence type="ECO:0000256" key="4">
    <source>
        <dbReference type="PIRSR" id="PIRSR610122-2"/>
    </source>
</evidence>
<evidence type="ECO:0000256" key="5">
    <source>
        <dbReference type="RuleBase" id="RU364071"/>
    </source>
</evidence>
<feature type="active site" description="Acyl-thioester intermediate" evidence="3">
    <location>
        <position position="106"/>
    </location>
</feature>
<feature type="active site" description="Proton donor/acceptor" evidence="3">
    <location>
        <position position="72"/>
    </location>
</feature>
<comment type="catalytic activity">
    <reaction evidence="5">
        <text>acetoacetyl-CoA + acetyl-CoA + H2O = (3S)-3-hydroxy-3-methylglutaryl-CoA + CoA + H(+)</text>
        <dbReference type="Rhea" id="RHEA:10188"/>
        <dbReference type="ChEBI" id="CHEBI:15377"/>
        <dbReference type="ChEBI" id="CHEBI:15378"/>
        <dbReference type="ChEBI" id="CHEBI:43074"/>
        <dbReference type="ChEBI" id="CHEBI:57286"/>
        <dbReference type="ChEBI" id="CHEBI:57287"/>
        <dbReference type="ChEBI" id="CHEBI:57288"/>
        <dbReference type="EC" id="2.3.3.10"/>
    </reaction>
</comment>
<keyword evidence="2 5" id="KW-0808">Transferase</keyword>
<dbReference type="NCBIfam" id="TIGR01833">
    <property type="entry name" value="HMG-CoA-S_euk"/>
    <property type="match status" value="1"/>
</dbReference>
<dbReference type="PANTHER" id="PTHR43323:SF2">
    <property type="entry name" value="HYDROXYMETHYLGLUTARYL-COA SYNTHASE"/>
    <property type="match status" value="1"/>
</dbReference>
<name>A0A165HRU4_9BASI</name>
<dbReference type="AlphaFoldDB" id="A0A165HRU4"/>
<dbReference type="GO" id="GO:0006084">
    <property type="term" value="P:acetyl-CoA metabolic process"/>
    <property type="evidence" value="ECO:0007669"/>
    <property type="project" value="InterPro"/>
</dbReference>
<dbReference type="InParanoid" id="A0A165HRU4"/>
<dbReference type="InterPro" id="IPR016039">
    <property type="entry name" value="Thiolase-like"/>
</dbReference>
<dbReference type="CDD" id="cd00827">
    <property type="entry name" value="init_cond_enzymes"/>
    <property type="match status" value="1"/>
</dbReference>
<feature type="domain" description="Hydroxymethylglutaryl-coenzyme A synthase C-terminal" evidence="7">
    <location>
        <begin position="166"/>
        <end position="434"/>
    </location>
</feature>
<accession>A0A165HRU4</accession>
<evidence type="ECO:0000256" key="1">
    <source>
        <dbReference type="ARBA" id="ARBA00007061"/>
    </source>
</evidence>
<dbReference type="FunFam" id="3.40.47.10:FF:000008">
    <property type="entry name" value="3-hydroxy-3-methylglutaryl coenzyme A synthase"/>
    <property type="match status" value="1"/>
</dbReference>
<dbReference type="Pfam" id="PF01154">
    <property type="entry name" value="HMG_CoA_synt_N"/>
    <property type="match status" value="1"/>
</dbReference>
<sequence>MYLPKRCISETDLETYDGVSAGKYTIGLGQKFMAYIDDREDIISFALSAVASLLKKYNVDPKDVGRIEVGTETLVDKSKAVKTHLMDLFAASGNTDIEGIDSKNACYGSTAALFNAINWVESSSWDGRYAIVFCGDIAVYEEGAARAVGGAGACAMLVGPNAPLVMEPVHGTHMANTYDFYKPDLSSEYPYVDGRLSNVTYTGALDKCYATYRSKIAKRFPGEKVTMDGFDYAVFHSPYGKLVQKCHGRLLYHDWLADPSLPLYSGLTEETTAAFKDLPVEKTITDKAVEKTFVGLGKKLYQERVQPTLTCSERCGNMYTGSLYGCLASLVGGVPAQSLEGKRLAMFAYGAGCASSFFAISVKGSTQKMFEALDLEARLAAMEVRPCQEYVDAMNLREKTHTLKDYAPVGSIDDLFPGSYYLERIDDQYRRTYGIVPEKTIAA</sequence>
<dbReference type="EMBL" id="KV423938">
    <property type="protein sequence ID" value="KZT59654.1"/>
    <property type="molecule type" value="Genomic_DNA"/>
</dbReference>
<keyword evidence="9" id="KW-1185">Reference proteome</keyword>
<protein>
    <recommendedName>
        <fullName evidence="5">Hydroxymethylglutaryl-CoA synthase</fullName>
        <shortName evidence="5">HMG-CoA synthase</shortName>
        <ecNumber evidence="5">2.3.3.10</ecNumber>
    </recommendedName>
    <alternativeName>
        <fullName evidence="5">3-hydroxy-3-methylglutaryl coenzyme A synthase</fullName>
    </alternativeName>
</protein>
<dbReference type="FunCoup" id="A0A165HRU4">
    <property type="interactions" value="244"/>
</dbReference>
<dbReference type="GO" id="GO:0006696">
    <property type="term" value="P:ergosterol biosynthetic process"/>
    <property type="evidence" value="ECO:0007669"/>
    <property type="project" value="TreeGrafter"/>
</dbReference>
<dbReference type="GO" id="GO:0010142">
    <property type="term" value="P:farnesyl diphosphate biosynthetic process, mevalonate pathway"/>
    <property type="evidence" value="ECO:0007669"/>
    <property type="project" value="InterPro"/>
</dbReference>
<evidence type="ECO:0000259" key="7">
    <source>
        <dbReference type="Pfam" id="PF08540"/>
    </source>
</evidence>
<evidence type="ECO:0000313" key="9">
    <source>
        <dbReference type="Proteomes" id="UP000076842"/>
    </source>
</evidence>
<dbReference type="PANTHER" id="PTHR43323">
    <property type="entry name" value="3-HYDROXY-3-METHYLGLUTARYL COENZYME A SYNTHASE"/>
    <property type="match status" value="1"/>
</dbReference>
<evidence type="ECO:0000313" key="8">
    <source>
        <dbReference type="EMBL" id="KZT59654.1"/>
    </source>
</evidence>
<dbReference type="SUPFAM" id="SSF53901">
    <property type="entry name" value="Thiolase-like"/>
    <property type="match status" value="2"/>
</dbReference>
<dbReference type="EC" id="2.3.3.10" evidence="5"/>
<feature type="binding site" evidence="4">
    <location>
        <position position="241"/>
    </location>
    <ligand>
        <name>CoA</name>
        <dbReference type="ChEBI" id="CHEBI:57287"/>
    </ligand>
</feature>
<reference evidence="8 9" key="1">
    <citation type="journal article" date="2016" name="Mol. Biol. Evol.">
        <title>Comparative Genomics of Early-Diverging Mushroom-Forming Fungi Provides Insights into the Origins of Lignocellulose Decay Capabilities.</title>
        <authorList>
            <person name="Nagy L.G."/>
            <person name="Riley R."/>
            <person name="Tritt A."/>
            <person name="Adam C."/>
            <person name="Daum C."/>
            <person name="Floudas D."/>
            <person name="Sun H."/>
            <person name="Yadav J.S."/>
            <person name="Pangilinan J."/>
            <person name="Larsson K.H."/>
            <person name="Matsuura K."/>
            <person name="Barry K."/>
            <person name="Labutti K."/>
            <person name="Kuo R."/>
            <person name="Ohm R.A."/>
            <person name="Bhattacharya S.S."/>
            <person name="Shirouzu T."/>
            <person name="Yoshinaga Y."/>
            <person name="Martin F.M."/>
            <person name="Grigoriev I.V."/>
            <person name="Hibbett D.S."/>
        </authorList>
    </citation>
    <scope>NUCLEOTIDE SEQUENCE [LARGE SCALE GENOMIC DNA]</scope>
    <source>
        <strain evidence="8 9">HHB12733</strain>
    </source>
</reference>
<proteinExistence type="inferred from homology"/>
<dbReference type="InterPro" id="IPR010122">
    <property type="entry name" value="HMG_CoA_synthase_euk"/>
</dbReference>
<evidence type="ECO:0000256" key="3">
    <source>
        <dbReference type="PIRSR" id="PIRSR610122-1"/>
    </source>
</evidence>
<gene>
    <name evidence="8" type="ORF">CALCODRAFT_493383</name>
</gene>
<dbReference type="STRING" id="1353952.A0A165HRU4"/>
<dbReference type="InterPro" id="IPR013528">
    <property type="entry name" value="HMG_CoA_synth_N"/>
</dbReference>
<comment type="function">
    <text evidence="5">Catalyzes the condensation of acetyl-CoA with acetoacetyl-CoA to form HMG-CoA.</text>
</comment>
<dbReference type="Proteomes" id="UP000076842">
    <property type="component" value="Unassembled WGS sequence"/>
</dbReference>
<dbReference type="InterPro" id="IPR013746">
    <property type="entry name" value="HMG_CoA_synt_C_dom"/>
</dbReference>
<evidence type="ECO:0000259" key="6">
    <source>
        <dbReference type="Pfam" id="PF01154"/>
    </source>
</evidence>
<feature type="active site" description="Proton donor/acceptor" evidence="3">
    <location>
        <position position="236"/>
    </location>
</feature>
<feature type="binding site" evidence="4">
    <location>
        <position position="197"/>
    </location>
    <ligand>
        <name>CoA</name>
        <dbReference type="ChEBI" id="CHEBI:57287"/>
    </ligand>
</feature>
<dbReference type="GO" id="GO:0004421">
    <property type="term" value="F:hydroxymethylglutaryl-CoA synthase activity"/>
    <property type="evidence" value="ECO:0007669"/>
    <property type="project" value="UniProtKB-EC"/>
</dbReference>
<feature type="domain" description="Hydroxymethylglutaryl-coenzyme A synthase N-terminal" evidence="6">
    <location>
        <begin position="1"/>
        <end position="163"/>
    </location>
</feature>
<dbReference type="OrthoDB" id="1269963at2759"/>
<dbReference type="Pfam" id="PF08540">
    <property type="entry name" value="HMG_CoA_synt_C"/>
    <property type="match status" value="1"/>
</dbReference>
<evidence type="ECO:0000256" key="2">
    <source>
        <dbReference type="ARBA" id="ARBA00022679"/>
    </source>
</evidence>
<organism evidence="8 9">
    <name type="scientific">Calocera cornea HHB12733</name>
    <dbReference type="NCBI Taxonomy" id="1353952"/>
    <lineage>
        <taxon>Eukaryota</taxon>
        <taxon>Fungi</taxon>
        <taxon>Dikarya</taxon>
        <taxon>Basidiomycota</taxon>
        <taxon>Agaricomycotina</taxon>
        <taxon>Dacrymycetes</taxon>
        <taxon>Dacrymycetales</taxon>
        <taxon>Dacrymycetaceae</taxon>
        <taxon>Calocera</taxon>
    </lineage>
</organism>